<gene>
    <name evidence="1" type="ORF">AAHA92_27637</name>
</gene>
<sequence length="93" mass="10960">MYRKAKRPNPFSIFHYLFNPKRRSPPPSPPPSPHLEEVEVLKLEHEFQRELSECWGFQSTPLQQKSTSFRNISSRGPLPEIKPYASLERGVYY</sequence>
<accession>A0ABD1G7H3</accession>
<name>A0ABD1G7H3_SALDI</name>
<proteinExistence type="predicted"/>
<dbReference type="EMBL" id="JBEAFC010000010">
    <property type="protein sequence ID" value="KAL1538953.1"/>
    <property type="molecule type" value="Genomic_DNA"/>
</dbReference>
<reference evidence="1 2" key="1">
    <citation type="submission" date="2024-06" db="EMBL/GenBank/DDBJ databases">
        <title>A chromosome level genome sequence of Diviner's sage (Salvia divinorum).</title>
        <authorList>
            <person name="Ford S.A."/>
            <person name="Ro D.-K."/>
            <person name="Ness R.W."/>
            <person name="Phillips M.A."/>
        </authorList>
    </citation>
    <scope>NUCLEOTIDE SEQUENCE [LARGE SCALE GENOMIC DNA]</scope>
    <source>
        <strain evidence="1">SAF-2024a</strain>
        <tissue evidence="1">Leaf</tissue>
    </source>
</reference>
<dbReference type="AlphaFoldDB" id="A0ABD1G7H3"/>
<dbReference type="Proteomes" id="UP001567538">
    <property type="component" value="Unassembled WGS sequence"/>
</dbReference>
<keyword evidence="2" id="KW-1185">Reference proteome</keyword>
<evidence type="ECO:0000313" key="1">
    <source>
        <dbReference type="EMBL" id="KAL1538953.1"/>
    </source>
</evidence>
<protein>
    <submittedName>
        <fullName evidence="1">Uncharacterized protein</fullName>
    </submittedName>
</protein>
<evidence type="ECO:0000313" key="2">
    <source>
        <dbReference type="Proteomes" id="UP001567538"/>
    </source>
</evidence>
<comment type="caution">
    <text evidence="1">The sequence shown here is derived from an EMBL/GenBank/DDBJ whole genome shotgun (WGS) entry which is preliminary data.</text>
</comment>
<organism evidence="1 2">
    <name type="scientific">Salvia divinorum</name>
    <name type="common">Maria pastora</name>
    <name type="synonym">Diviner's sage</name>
    <dbReference type="NCBI Taxonomy" id="28513"/>
    <lineage>
        <taxon>Eukaryota</taxon>
        <taxon>Viridiplantae</taxon>
        <taxon>Streptophyta</taxon>
        <taxon>Embryophyta</taxon>
        <taxon>Tracheophyta</taxon>
        <taxon>Spermatophyta</taxon>
        <taxon>Magnoliopsida</taxon>
        <taxon>eudicotyledons</taxon>
        <taxon>Gunneridae</taxon>
        <taxon>Pentapetalae</taxon>
        <taxon>asterids</taxon>
        <taxon>lamiids</taxon>
        <taxon>Lamiales</taxon>
        <taxon>Lamiaceae</taxon>
        <taxon>Nepetoideae</taxon>
        <taxon>Mentheae</taxon>
        <taxon>Salviinae</taxon>
        <taxon>Salvia</taxon>
        <taxon>Salvia subgen. Calosphace</taxon>
    </lineage>
</organism>